<evidence type="ECO:0000313" key="2">
    <source>
        <dbReference type="EMBL" id="AGL03728.1"/>
    </source>
</evidence>
<evidence type="ECO:0000313" key="3">
    <source>
        <dbReference type="Proteomes" id="UP000013520"/>
    </source>
</evidence>
<dbReference type="NCBIfam" id="TIGR01725">
    <property type="entry name" value="phge_HK97_gp10"/>
    <property type="match status" value="1"/>
</dbReference>
<gene>
    <name evidence="1" type="ORF">Desgi_4416</name>
    <name evidence="2" type="ORF">Desgi_4500</name>
</gene>
<organism evidence="2 3">
    <name type="scientific">Desulfoscipio gibsoniae DSM 7213</name>
    <dbReference type="NCBI Taxonomy" id="767817"/>
    <lineage>
        <taxon>Bacteria</taxon>
        <taxon>Bacillati</taxon>
        <taxon>Bacillota</taxon>
        <taxon>Clostridia</taxon>
        <taxon>Eubacteriales</taxon>
        <taxon>Desulfallaceae</taxon>
        <taxon>Desulfoscipio</taxon>
    </lineage>
</organism>
<dbReference type="KEGG" id="dgi:Desgi_4416"/>
<dbReference type="InterPro" id="IPR010064">
    <property type="entry name" value="HK97-gp10_tail"/>
</dbReference>
<accession>R4KKI5</accession>
<name>R4KKI5_9FIRM</name>
<dbReference type="HOGENOM" id="CLU_127674_3_0_9"/>
<dbReference type="eggNOG" id="ENOG503300D">
    <property type="taxonomic scope" value="Bacteria"/>
</dbReference>
<dbReference type="EMBL" id="CP003273">
    <property type="protein sequence ID" value="AGL03655.1"/>
    <property type="molecule type" value="Genomic_DNA"/>
</dbReference>
<dbReference type="EMBL" id="CP003273">
    <property type="protein sequence ID" value="AGL03728.1"/>
    <property type="molecule type" value="Genomic_DNA"/>
</dbReference>
<keyword evidence="3" id="KW-1185">Reference proteome</keyword>
<protein>
    <submittedName>
        <fullName evidence="2">Phage protein, HK97 gp10 family</fullName>
    </submittedName>
</protein>
<dbReference type="OrthoDB" id="886754at2"/>
<dbReference type="KEGG" id="dgi:Desgi_4500"/>
<dbReference type="STRING" id="767817.Desgi_4416"/>
<sequence>MARVELEGLEALINAVQRLGSEGKKIENKALKEAGAVMQEAIQNETPVRTGKLKESITVSGVRTQDGVKYVAVGPSKEAYYGKFLELGTVKMRAKPFMAPGYENGKDRATATIKEELRRGLGL</sequence>
<dbReference type="Proteomes" id="UP000013520">
    <property type="component" value="Chromosome"/>
</dbReference>
<dbReference type="RefSeq" id="WP_006524213.1">
    <property type="nucleotide sequence ID" value="NC_021184.1"/>
</dbReference>
<reference evidence="2 3" key="1">
    <citation type="submission" date="2012-01" db="EMBL/GenBank/DDBJ databases">
        <title>Complete sequence of Desulfotomaculum gibsoniae DSM 7213.</title>
        <authorList>
            <consortium name="US DOE Joint Genome Institute"/>
            <person name="Lucas S."/>
            <person name="Han J."/>
            <person name="Lapidus A."/>
            <person name="Cheng J.-F."/>
            <person name="Goodwin L."/>
            <person name="Pitluck S."/>
            <person name="Peters L."/>
            <person name="Ovchinnikova G."/>
            <person name="Teshima H."/>
            <person name="Detter J.C."/>
            <person name="Han C."/>
            <person name="Tapia R."/>
            <person name="Land M."/>
            <person name="Hauser L."/>
            <person name="Kyrpides N."/>
            <person name="Ivanova N."/>
            <person name="Pagani I."/>
            <person name="Parshina S."/>
            <person name="Plugge C."/>
            <person name="Muyzer G."/>
            <person name="Kuever J."/>
            <person name="Ivanova A."/>
            <person name="Nazina T."/>
            <person name="Klenk H.-P."/>
            <person name="Brambilla E."/>
            <person name="Spring S."/>
            <person name="Stams A.F."/>
            <person name="Woyke T."/>
        </authorList>
    </citation>
    <scope>NUCLEOTIDE SEQUENCE [LARGE SCALE GENOMIC DNA]</scope>
    <source>
        <strain evidence="2 3">DSM 7213</strain>
    </source>
</reference>
<evidence type="ECO:0000313" key="1">
    <source>
        <dbReference type="EMBL" id="AGL03655.1"/>
    </source>
</evidence>
<proteinExistence type="predicted"/>
<dbReference type="Pfam" id="PF04883">
    <property type="entry name" value="HK97-gp10_like"/>
    <property type="match status" value="1"/>
</dbReference>
<dbReference type="AlphaFoldDB" id="R4KKI5"/>